<sequence>MDFLYDLFRTALGMSVMLAVCYAFSANRRAIDWKLVGIGVAMQFVLAVLILKVNGVSVIFDYIAAGFRKTLEFTAAGSEFLFGNIVNDLDSFGYIFAFQVLPTIVFFSALSAILYYLGILQKVVFGLAWLLSKGMGLSGPESLAAAANVFIGQTEAPLVVKPYLERMTRSELLCVMVGGMATIAGSVFVSYIGFLGGVDEASQQFFARHLLTASIISAPAAIVCAKMLLPEDRLELAEVTGSATDDPHEAKQPERDQRLEMAADDSNNLLDAISRGTGDGLRLAINVGAMLLVFTALIYMLNVFFVGGTDLANDLAVYLGLTDANWNAAIAASTDGRFEGFSFTYLLALVFAPVAWVIGVPLQDITVVGQLLGLKTVINEFVAYDTFRTVQASGATLDPKSVLIAAYALCGFANFASIGIQVGGISAIAPGQRKNLTELGMIALLGGTVACLMTGTVAGMFY</sequence>
<dbReference type="EMBL" id="JACIFF010000001">
    <property type="protein sequence ID" value="MBB4077417.1"/>
    <property type="molecule type" value="Genomic_DNA"/>
</dbReference>
<gene>
    <name evidence="11" type="ORF">GGR28_000018</name>
</gene>
<evidence type="ECO:0000256" key="7">
    <source>
        <dbReference type="SAM" id="Phobius"/>
    </source>
</evidence>
<comment type="subcellular location">
    <subcellularLocation>
        <location evidence="1">Cell membrane</location>
        <topology evidence="1">Multi-pass membrane protein</topology>
    </subcellularLocation>
</comment>
<keyword evidence="3" id="KW-1003">Cell membrane</keyword>
<evidence type="ECO:0000256" key="2">
    <source>
        <dbReference type="ARBA" id="ARBA00009033"/>
    </source>
</evidence>
<keyword evidence="12" id="KW-1185">Reference proteome</keyword>
<evidence type="ECO:0000259" key="8">
    <source>
        <dbReference type="Pfam" id="PF01773"/>
    </source>
</evidence>
<dbReference type="Pfam" id="PF07662">
    <property type="entry name" value="Nucleos_tra2_C"/>
    <property type="match status" value="1"/>
</dbReference>
<feature type="transmembrane region" description="Helical" evidence="7">
    <location>
        <begin position="172"/>
        <end position="194"/>
    </location>
</feature>
<comment type="similarity">
    <text evidence="2">Belongs to the concentrative nucleoside transporter (CNT) (TC 2.A.41) family.</text>
</comment>
<keyword evidence="6 7" id="KW-0472">Membrane</keyword>
<feature type="transmembrane region" description="Helical" evidence="7">
    <location>
        <begin position="404"/>
        <end position="429"/>
    </location>
</feature>
<organism evidence="11 12">
    <name type="scientific">Neolewinella aquimaris</name>
    <dbReference type="NCBI Taxonomy" id="1835722"/>
    <lineage>
        <taxon>Bacteria</taxon>
        <taxon>Pseudomonadati</taxon>
        <taxon>Bacteroidota</taxon>
        <taxon>Saprospiria</taxon>
        <taxon>Saprospirales</taxon>
        <taxon>Lewinellaceae</taxon>
        <taxon>Neolewinella</taxon>
    </lineage>
</organism>
<proteinExistence type="inferred from homology"/>
<keyword evidence="4 7" id="KW-0812">Transmembrane</keyword>
<feature type="transmembrane region" description="Helical" evidence="7">
    <location>
        <begin position="6"/>
        <end position="24"/>
    </location>
</feature>
<dbReference type="InterPro" id="IPR008276">
    <property type="entry name" value="C_nuclsd_transpt"/>
</dbReference>
<dbReference type="PANTHER" id="PTHR10590:SF4">
    <property type="entry name" value="SOLUTE CARRIER FAMILY 28 MEMBER 3"/>
    <property type="match status" value="1"/>
</dbReference>
<accession>A0A840E306</accession>
<feature type="transmembrane region" description="Helical" evidence="7">
    <location>
        <begin position="92"/>
        <end position="117"/>
    </location>
</feature>
<evidence type="ECO:0000256" key="1">
    <source>
        <dbReference type="ARBA" id="ARBA00004651"/>
    </source>
</evidence>
<dbReference type="PANTHER" id="PTHR10590">
    <property type="entry name" value="SODIUM/NUCLEOSIDE COTRANSPORTER"/>
    <property type="match status" value="1"/>
</dbReference>
<reference evidence="11 12" key="1">
    <citation type="submission" date="2020-08" db="EMBL/GenBank/DDBJ databases">
        <title>Genomic Encyclopedia of Type Strains, Phase IV (KMG-IV): sequencing the most valuable type-strain genomes for metagenomic binning, comparative biology and taxonomic classification.</title>
        <authorList>
            <person name="Goeker M."/>
        </authorList>
    </citation>
    <scope>NUCLEOTIDE SEQUENCE [LARGE SCALE GENOMIC DNA]</scope>
    <source>
        <strain evidence="11 12">DSM 105137</strain>
    </source>
</reference>
<evidence type="ECO:0000313" key="11">
    <source>
        <dbReference type="EMBL" id="MBB4077417.1"/>
    </source>
</evidence>
<dbReference type="InterPro" id="IPR002668">
    <property type="entry name" value="CNT_N_dom"/>
</dbReference>
<evidence type="ECO:0000256" key="3">
    <source>
        <dbReference type="ARBA" id="ARBA00022475"/>
    </source>
</evidence>
<feature type="transmembrane region" description="Helical" evidence="7">
    <location>
        <begin position="283"/>
        <end position="305"/>
    </location>
</feature>
<evidence type="ECO:0000256" key="4">
    <source>
        <dbReference type="ARBA" id="ARBA00022692"/>
    </source>
</evidence>
<protein>
    <submittedName>
        <fullName evidence="11">CNT family concentrative nucleoside transporter</fullName>
    </submittedName>
</protein>
<feature type="transmembrane region" description="Helical" evidence="7">
    <location>
        <begin position="36"/>
        <end position="60"/>
    </location>
</feature>
<dbReference type="Proteomes" id="UP000576209">
    <property type="component" value="Unassembled WGS sequence"/>
</dbReference>
<feature type="domain" description="Concentrative nucleoside transporter C-terminal" evidence="9">
    <location>
        <begin position="209"/>
        <end position="459"/>
    </location>
</feature>
<evidence type="ECO:0000259" key="9">
    <source>
        <dbReference type="Pfam" id="PF07662"/>
    </source>
</evidence>
<feature type="domain" description="Concentrative nucleoside transporter N-terminal" evidence="8">
    <location>
        <begin position="12"/>
        <end position="84"/>
    </location>
</feature>
<keyword evidence="5 7" id="KW-1133">Transmembrane helix</keyword>
<dbReference type="InterPro" id="IPR011657">
    <property type="entry name" value="CNT_C_dom"/>
</dbReference>
<feature type="domain" description="Nucleoside transporter/FeoB GTPase Gate" evidence="10">
    <location>
        <begin position="97"/>
        <end position="196"/>
    </location>
</feature>
<evidence type="ECO:0000256" key="5">
    <source>
        <dbReference type="ARBA" id="ARBA00022989"/>
    </source>
</evidence>
<dbReference type="GO" id="GO:0005886">
    <property type="term" value="C:plasma membrane"/>
    <property type="evidence" value="ECO:0007669"/>
    <property type="project" value="UniProtKB-SubCell"/>
</dbReference>
<evidence type="ECO:0000313" key="12">
    <source>
        <dbReference type="Proteomes" id="UP000576209"/>
    </source>
</evidence>
<feature type="transmembrane region" description="Helical" evidence="7">
    <location>
        <begin position="343"/>
        <end position="362"/>
    </location>
</feature>
<dbReference type="Pfam" id="PF07670">
    <property type="entry name" value="Gate"/>
    <property type="match status" value="1"/>
</dbReference>
<dbReference type="AlphaFoldDB" id="A0A840E306"/>
<dbReference type="InterPro" id="IPR011642">
    <property type="entry name" value="Gate_dom"/>
</dbReference>
<name>A0A840E306_9BACT</name>
<feature type="transmembrane region" description="Helical" evidence="7">
    <location>
        <begin position="441"/>
        <end position="461"/>
    </location>
</feature>
<dbReference type="GO" id="GO:0005337">
    <property type="term" value="F:nucleoside transmembrane transporter activity"/>
    <property type="evidence" value="ECO:0007669"/>
    <property type="project" value="InterPro"/>
</dbReference>
<dbReference type="Pfam" id="PF01773">
    <property type="entry name" value="Nucleos_tra2_N"/>
    <property type="match status" value="1"/>
</dbReference>
<evidence type="ECO:0000256" key="6">
    <source>
        <dbReference type="ARBA" id="ARBA00023136"/>
    </source>
</evidence>
<dbReference type="GO" id="GO:0015293">
    <property type="term" value="F:symporter activity"/>
    <property type="evidence" value="ECO:0007669"/>
    <property type="project" value="TreeGrafter"/>
</dbReference>
<evidence type="ECO:0000259" key="10">
    <source>
        <dbReference type="Pfam" id="PF07670"/>
    </source>
</evidence>
<dbReference type="RefSeq" id="WP_183493681.1">
    <property type="nucleotide sequence ID" value="NZ_JACIFF010000001.1"/>
</dbReference>
<feature type="transmembrane region" description="Helical" evidence="7">
    <location>
        <begin position="206"/>
        <end position="229"/>
    </location>
</feature>
<comment type="caution">
    <text evidence="11">The sequence shown here is derived from an EMBL/GenBank/DDBJ whole genome shotgun (WGS) entry which is preliminary data.</text>
</comment>